<accession>D5GQ04</accession>
<feature type="compositionally biased region" description="Basic and acidic residues" evidence="2">
    <location>
        <begin position="245"/>
        <end position="254"/>
    </location>
</feature>
<feature type="compositionally biased region" description="Low complexity" evidence="2">
    <location>
        <begin position="9"/>
        <end position="22"/>
    </location>
</feature>
<feature type="coiled-coil region" evidence="1">
    <location>
        <begin position="29"/>
        <end position="56"/>
    </location>
</feature>
<proteinExistence type="predicted"/>
<dbReference type="EMBL" id="FN430380">
    <property type="protein sequence ID" value="CAZ86597.1"/>
    <property type="molecule type" value="Genomic_DNA"/>
</dbReference>
<dbReference type="RefSeq" id="XP_002842406.1">
    <property type="nucleotide sequence ID" value="XM_002842360.1"/>
</dbReference>
<feature type="region of interest" description="Disordered" evidence="2">
    <location>
        <begin position="235"/>
        <end position="260"/>
    </location>
</feature>
<keyword evidence="1" id="KW-0175">Coiled coil</keyword>
<organism evidence="3 4">
    <name type="scientific">Tuber melanosporum (strain Mel28)</name>
    <name type="common">Perigord black truffle</name>
    <dbReference type="NCBI Taxonomy" id="656061"/>
    <lineage>
        <taxon>Eukaryota</taxon>
        <taxon>Fungi</taxon>
        <taxon>Dikarya</taxon>
        <taxon>Ascomycota</taxon>
        <taxon>Pezizomycotina</taxon>
        <taxon>Pezizomycetes</taxon>
        <taxon>Pezizales</taxon>
        <taxon>Tuberaceae</taxon>
        <taxon>Tuber</taxon>
    </lineage>
</organism>
<dbReference type="Proteomes" id="UP000006911">
    <property type="component" value="Unassembled WGS sequence"/>
</dbReference>
<dbReference type="InParanoid" id="D5GQ04"/>
<dbReference type="HOGENOM" id="CLU_1070354_0_0_1"/>
<evidence type="ECO:0000313" key="4">
    <source>
        <dbReference type="Proteomes" id="UP000006911"/>
    </source>
</evidence>
<dbReference type="AlphaFoldDB" id="D5GQ04"/>
<reference evidence="3 4" key="1">
    <citation type="journal article" date="2010" name="Nature">
        <title>Perigord black truffle genome uncovers evolutionary origins and mechanisms of symbiosis.</title>
        <authorList>
            <person name="Martin F."/>
            <person name="Kohler A."/>
            <person name="Murat C."/>
            <person name="Balestrini R."/>
            <person name="Coutinho P.M."/>
            <person name="Jaillon O."/>
            <person name="Montanini B."/>
            <person name="Morin E."/>
            <person name="Noel B."/>
            <person name="Percudani R."/>
            <person name="Porcel B."/>
            <person name="Rubini A."/>
            <person name="Amicucci A."/>
            <person name="Amselem J."/>
            <person name="Anthouard V."/>
            <person name="Arcioni S."/>
            <person name="Artiguenave F."/>
            <person name="Aury J.M."/>
            <person name="Ballario P."/>
            <person name="Bolchi A."/>
            <person name="Brenna A."/>
            <person name="Brun A."/>
            <person name="Buee M."/>
            <person name="Cantarel B."/>
            <person name="Chevalier G."/>
            <person name="Couloux A."/>
            <person name="Da Silva C."/>
            <person name="Denoeud F."/>
            <person name="Duplessis S."/>
            <person name="Ghignone S."/>
            <person name="Hilselberger B."/>
            <person name="Iotti M."/>
            <person name="Marcais B."/>
            <person name="Mello A."/>
            <person name="Miranda M."/>
            <person name="Pacioni G."/>
            <person name="Quesneville H."/>
            <person name="Riccioni C."/>
            <person name="Ruotolo R."/>
            <person name="Splivallo R."/>
            <person name="Stocchi V."/>
            <person name="Tisserant E."/>
            <person name="Viscomi A.R."/>
            <person name="Zambonelli A."/>
            <person name="Zampieri E."/>
            <person name="Henrissat B."/>
            <person name="Lebrun M.H."/>
            <person name="Paolocci F."/>
            <person name="Bonfante P."/>
            <person name="Ottonello S."/>
            <person name="Wincker P."/>
        </authorList>
    </citation>
    <scope>NUCLEOTIDE SEQUENCE [LARGE SCALE GENOMIC DNA]</scope>
    <source>
        <strain evidence="3 4">Mel28</strain>
    </source>
</reference>
<feature type="region of interest" description="Disordered" evidence="2">
    <location>
        <begin position="1"/>
        <end position="27"/>
    </location>
</feature>
<feature type="region of interest" description="Disordered" evidence="2">
    <location>
        <begin position="188"/>
        <end position="214"/>
    </location>
</feature>
<evidence type="ECO:0000256" key="2">
    <source>
        <dbReference type="SAM" id="MobiDB-lite"/>
    </source>
</evidence>
<sequence>MTTSPTQYLSALSLASSPPQSSGKPIPSYQSLLESHRHLESTIAALQSQLDEEKRSAAWWKSRVCELDARCRSIDVDLARVTKEKHALDRTVARFQMRERLVPRMIEAVTQTDEEEEGENAGESQKDLVINALIQMVWNNRAESMLLPTGAPAGCECDAAKALRNLFPKPPGKARPMGSLEGRDSGRVALAETPPHPHPEAASKPRQEKRAALKMQVWAARERVDRLRKENEVLEGLLRGGSEADSNRAAEKYGDGFGYD</sequence>
<protein>
    <submittedName>
        <fullName evidence="3">(Perigord truffle) hypothetical protein</fullName>
    </submittedName>
</protein>
<evidence type="ECO:0000256" key="1">
    <source>
        <dbReference type="SAM" id="Coils"/>
    </source>
</evidence>
<feature type="compositionally biased region" description="Basic and acidic residues" evidence="2">
    <location>
        <begin position="195"/>
        <end position="211"/>
    </location>
</feature>
<evidence type="ECO:0000313" key="3">
    <source>
        <dbReference type="EMBL" id="CAZ86597.1"/>
    </source>
</evidence>
<name>D5GQ04_TUBMM</name>
<keyword evidence="4" id="KW-1185">Reference proteome</keyword>
<dbReference type="GeneID" id="9185175"/>
<dbReference type="KEGG" id="tml:GSTUM_00012120001"/>
<gene>
    <name evidence="3" type="ORF">GSTUM_00012120001</name>
</gene>